<evidence type="ECO:0000313" key="1">
    <source>
        <dbReference type="EMBL" id="GJH43537.1"/>
    </source>
</evidence>
<dbReference type="InterPro" id="IPR029033">
    <property type="entry name" value="His_PPase_superfam"/>
</dbReference>
<evidence type="ECO:0000313" key="2">
    <source>
        <dbReference type="EMBL" id="SUC10020.1"/>
    </source>
</evidence>
<dbReference type="SUPFAM" id="SSF53254">
    <property type="entry name" value="Phosphoglycerate mutase-like"/>
    <property type="match status" value="1"/>
</dbReference>
<dbReference type="EC" id="3.1.3.-" evidence="2"/>
<proteinExistence type="predicted"/>
<dbReference type="GO" id="GO:0101006">
    <property type="term" value="F:protein histidine phosphatase activity"/>
    <property type="evidence" value="ECO:0007669"/>
    <property type="project" value="InterPro"/>
</dbReference>
<dbReference type="CDD" id="cd07067">
    <property type="entry name" value="HP_PGM_like"/>
    <property type="match status" value="1"/>
</dbReference>
<name>A0A379EUG7_9PAST</name>
<dbReference type="GO" id="GO:0005737">
    <property type="term" value="C:cytoplasm"/>
    <property type="evidence" value="ECO:0007669"/>
    <property type="project" value="InterPro"/>
</dbReference>
<dbReference type="InterPro" id="IPR013078">
    <property type="entry name" value="His_Pase_superF_clade-1"/>
</dbReference>
<dbReference type="EMBL" id="BPUX01000026">
    <property type="protein sequence ID" value="GJH43537.1"/>
    <property type="molecule type" value="Genomic_DNA"/>
</dbReference>
<dbReference type="RefSeq" id="WP_049215065.1">
    <property type="nucleotide sequence ID" value="NZ_BPUX01000026.1"/>
</dbReference>
<accession>A0A379EUG7</accession>
<dbReference type="InterPro" id="IPR004449">
    <property type="entry name" value="SixA"/>
</dbReference>
<dbReference type="SMART" id="SM00855">
    <property type="entry name" value="PGAM"/>
    <property type="match status" value="1"/>
</dbReference>
<dbReference type="GeneID" id="69686387"/>
<dbReference type="Proteomes" id="UP001052140">
    <property type="component" value="Unassembled WGS sequence"/>
</dbReference>
<sequence length="152" mass="16872">MDIFVMRHGEAELMSRSDKDRCLNSRGIQQAIAQGTWLKSTALLGHVIVSPYIRAQQTFEQINQIHNDQLLSKVETWDAITPYGNAHTVVSYLSVLAEQGIESVLLVSHLPLVGEIVAALCGRNSVSFYPSTIAQIEWDGEMGTVVKTKYPE</sequence>
<reference evidence="1" key="2">
    <citation type="submission" date="2024-05" db="EMBL/GenBank/DDBJ databases">
        <title>Determining zoonotic pasteurella genome.</title>
        <authorList>
            <person name="Maeda T."/>
            <person name="Takahashi T."/>
            <person name="Yoshida H."/>
        </authorList>
    </citation>
    <scope>NUCLEOTIDE SEQUENCE</scope>
    <source>
        <strain evidence="1">PA42</strain>
    </source>
</reference>
<dbReference type="AlphaFoldDB" id="A0A379EUG7"/>
<dbReference type="Pfam" id="PF00300">
    <property type="entry name" value="His_Phos_1"/>
    <property type="match status" value="1"/>
</dbReference>
<dbReference type="NCBIfam" id="TIGR00249">
    <property type="entry name" value="sixA"/>
    <property type="match status" value="1"/>
</dbReference>
<protein>
    <submittedName>
        <fullName evidence="2">Phosphohistidine phosphatase SixA</fullName>
        <ecNumber evidence="2">3.1.3.-</ecNumber>
    </submittedName>
</protein>
<gene>
    <name evidence="2" type="primary">sixA</name>
    <name evidence="2" type="ORF">NCTC11621_01059</name>
    <name evidence="1" type="ORF">PA42_17110</name>
</gene>
<dbReference type="EMBL" id="UGTV01000015">
    <property type="protein sequence ID" value="SUC10020.1"/>
    <property type="molecule type" value="Genomic_DNA"/>
</dbReference>
<dbReference type="OrthoDB" id="92610at2"/>
<organism evidence="2 3">
    <name type="scientific">Pasteurella canis</name>
    <dbReference type="NCBI Taxonomy" id="753"/>
    <lineage>
        <taxon>Bacteria</taxon>
        <taxon>Pseudomonadati</taxon>
        <taxon>Pseudomonadota</taxon>
        <taxon>Gammaproteobacteria</taxon>
        <taxon>Pasteurellales</taxon>
        <taxon>Pasteurellaceae</taxon>
        <taxon>Pasteurella</taxon>
    </lineage>
</organism>
<evidence type="ECO:0000313" key="3">
    <source>
        <dbReference type="Proteomes" id="UP000254704"/>
    </source>
</evidence>
<evidence type="ECO:0000313" key="4">
    <source>
        <dbReference type="Proteomes" id="UP001052140"/>
    </source>
</evidence>
<keyword evidence="4" id="KW-1185">Reference proteome</keyword>
<reference evidence="2 3" key="1">
    <citation type="submission" date="2018-06" db="EMBL/GenBank/DDBJ databases">
        <authorList>
            <consortium name="Pathogen Informatics"/>
            <person name="Doyle S."/>
        </authorList>
    </citation>
    <scope>NUCLEOTIDE SEQUENCE [LARGE SCALE GENOMIC DNA]</scope>
    <source>
        <strain evidence="2 3">NCTC11621</strain>
    </source>
</reference>
<dbReference type="Gene3D" id="3.40.50.1240">
    <property type="entry name" value="Phosphoglycerate mutase-like"/>
    <property type="match status" value="1"/>
</dbReference>
<dbReference type="Proteomes" id="UP000254704">
    <property type="component" value="Unassembled WGS sequence"/>
</dbReference>
<keyword evidence="2" id="KW-0378">Hydrolase</keyword>